<dbReference type="SUPFAM" id="SSF52777">
    <property type="entry name" value="CoA-dependent acyltransferases"/>
    <property type="match status" value="4"/>
</dbReference>
<dbReference type="InterPro" id="IPR025110">
    <property type="entry name" value="AMP-bd_C"/>
</dbReference>
<dbReference type="PROSITE" id="PS50075">
    <property type="entry name" value="CARRIER"/>
    <property type="match status" value="1"/>
</dbReference>
<dbReference type="OrthoDB" id="2472181at2"/>
<dbReference type="InterPro" id="IPR045851">
    <property type="entry name" value="AMP-bd_C_sf"/>
</dbReference>
<evidence type="ECO:0000259" key="5">
    <source>
        <dbReference type="PROSITE" id="PS50075"/>
    </source>
</evidence>
<dbReference type="InterPro" id="IPR020806">
    <property type="entry name" value="PKS_PP-bd"/>
</dbReference>
<feature type="domain" description="Carrier" evidence="5">
    <location>
        <begin position="983"/>
        <end position="1058"/>
    </location>
</feature>
<reference evidence="6 7" key="1">
    <citation type="submission" date="2019-03" db="EMBL/GenBank/DDBJ databases">
        <authorList>
            <person name="Gonzalez-Pimentel J.L."/>
        </authorList>
    </citation>
    <scope>NUCLEOTIDE SEQUENCE [LARGE SCALE GENOMIC DNA]</scope>
    <source>
        <strain evidence="6 7">JCM 31289</strain>
    </source>
</reference>
<dbReference type="SMART" id="SM00823">
    <property type="entry name" value="PKS_PP"/>
    <property type="match status" value="1"/>
</dbReference>
<keyword evidence="3" id="KW-0596">Phosphopantetheine</keyword>
<dbReference type="GO" id="GO:0043041">
    <property type="term" value="P:amino acid activation for nonribosomal peptide biosynthetic process"/>
    <property type="evidence" value="ECO:0007669"/>
    <property type="project" value="TreeGrafter"/>
</dbReference>
<comment type="similarity">
    <text evidence="2">Belongs to the ATP-dependent AMP-binding enzyme family.</text>
</comment>
<dbReference type="FunFam" id="2.30.38.10:FF:000001">
    <property type="entry name" value="Non-ribosomal peptide synthetase PvdI"/>
    <property type="match status" value="1"/>
</dbReference>
<dbReference type="Gene3D" id="3.30.559.10">
    <property type="entry name" value="Chloramphenicol acetyltransferase-like domain"/>
    <property type="match status" value="2"/>
</dbReference>
<sequence length="1650" mass="177470">MSSSEVPDERLPATAAQREIWLAQKLAPESPVHQVGEYLDIGGPIDPVLFEEALRRTVAEAEPLRVRFAEEAGALWQSVTPAGDWDFPVLDVSGEDDPHQAAEAWMRADLGRPMDLLSGPLFSYALFRLSPERFRWYQGYHHIVADGFAFALIARRVAELYTAGAAGLPTPAGVFGPLRLLVDADAAYRSSPAFSADRRYWTGLLSDQPEPPRLSDRPAQAPTGVLRHGAALPPDLAARLRTRAEQIGVRLSSLTIAVAAAYVHRLTGRHDIVLGLPVNARPGPVPRSSPGMAANVLPLRLAVSASTRARDLARQVADQVGQALRHQRYRGEDLPRDLGLPGGLSRLTGPLVNIMSFDYDLRFAGHRASARNLSPGFVDDLSISLYDRSDEAGVHLVLDANPALYGAEELAAHQGRLSRALEAVAADPDRPVGAIDLLSPGERRRLLPARNPVPRADPQDTLAYRFQTQAARTPRATAVVCEGTRLSYQELDTAANRLAHLMIARGAGPERLVALALPRSEQLVVAVLAVLKTGAAYLPLDPEHPAERLALMLRDAAPVLAVTTTTTSAALPETTAARLELDHPGTVRALAGHPDTAPTDADRTVPLLPTHPAYVIYTSGSTGTPKGVVVTHHNAVRLFRATADQLGFGPWDTWTLFHSFAFDFSVWEMWGPLLHGGRLVVVPQAVSRSPVDFLRLLADQRVTVLNQTPSAFSALMRADREHPELGRKLALRTVVFGGEALRPNRLTDWYERHPDHAPALVNMYGITETTVHVTHTPLDRRTAASASGSPIGTALRDLRAYVLDAGLQPAPAGVAGELYVAGEGVARGYLGRAGLTAQRFLADPYGPAGSRMYRTGDVARRYPDGRLDFLGRADTQVKIRGFRIEPGEVEAALAAHPGIAQAAVVARADHEGDPRLIGYVVPADGDVAIDPADVRAFVARRLPPYMVPAAVVTLAALPLTANGKLDHRALPAPDYAPAAGVRGPRDAVEEVLCTLFAQVLDLPAVGIDESFFDLGGHSLLATRLAARVGTELGVELRLGTLFDEPTVAGLARALAGARAARPALEPVDRPDPLPLSFAQRRLWFLYRLDGPSPIYNIPLAVRLTGPLDQRALRAAVADVVDRHQTLRTVFPDSDGEPHQRILTPEAARAALDLRVTTIEESELQEEMTACARLAFDLAHEMPLRVRVFVLAPRECVLVLVVHHIAADGWSLGVLGEDLGCAYAARCGGRVPGWVPLGVQYADYAVWQRRLLGDAGDGGSVLGGQLGYWRRVLEGLPERVVLPVDRPLPAVASHGGGVVVFSWGAGVHGALVDVARVCGASVFMVVHAGLVALLSRLGAGTDIPVGVPVAGRVDEATEGLVGFFVNTLVLRSDVSGDPVFRELVARVRECSLDAYAHQDVPFEYLVDQLRPTRSLAHHPLFQTMLAWHESPTGPLTLPGLETRTEFVHTGTARMDLAFSLTAHHAADRTPQGVEGAVEYDAEIFDRATVEALLGRLERLLRAVASDPDLPIGAVDLLTPGERRRMLSDWNPADRNVPQATLPQLFAAQVARTPQAIALVSGKTRLTYGRLDAMADRVACALVEGGVGAECAVGVLLERSVELVVAVLAVVKAGGVYVPLDSRFPEARMRWMVERTGASVVLVGRDSAVGGW</sequence>
<comment type="caution">
    <text evidence="6">The sequence shown here is derived from an EMBL/GenBank/DDBJ whole genome shotgun (WGS) entry which is preliminary data.</text>
</comment>
<evidence type="ECO:0000256" key="3">
    <source>
        <dbReference type="ARBA" id="ARBA00022450"/>
    </source>
</evidence>
<dbReference type="Pfam" id="PF00501">
    <property type="entry name" value="AMP-binding"/>
    <property type="match status" value="2"/>
</dbReference>
<feature type="non-terminal residue" evidence="6">
    <location>
        <position position="1650"/>
    </location>
</feature>
<dbReference type="GO" id="GO:0017000">
    <property type="term" value="P:antibiotic biosynthetic process"/>
    <property type="evidence" value="ECO:0007669"/>
    <property type="project" value="UniProtKB-ARBA"/>
</dbReference>
<dbReference type="PROSITE" id="PS00012">
    <property type="entry name" value="PHOSPHOPANTETHEINE"/>
    <property type="match status" value="1"/>
</dbReference>
<evidence type="ECO:0000313" key="7">
    <source>
        <dbReference type="Proteomes" id="UP000297948"/>
    </source>
</evidence>
<dbReference type="Gene3D" id="3.40.50.980">
    <property type="match status" value="2"/>
</dbReference>
<dbReference type="PANTHER" id="PTHR45527:SF14">
    <property type="entry name" value="PLIPASTATIN SYNTHASE SUBUNIT B"/>
    <property type="match status" value="1"/>
</dbReference>
<dbReference type="CDD" id="cd19540">
    <property type="entry name" value="LCL_NRPS-like"/>
    <property type="match status" value="1"/>
</dbReference>
<dbReference type="RefSeq" id="WP_135342059.1">
    <property type="nucleotide sequence ID" value="NZ_SRID01000446.1"/>
</dbReference>
<organism evidence="6 7">
    <name type="scientific">Streptomyces palmae</name>
    <dbReference type="NCBI Taxonomy" id="1701085"/>
    <lineage>
        <taxon>Bacteria</taxon>
        <taxon>Bacillati</taxon>
        <taxon>Actinomycetota</taxon>
        <taxon>Actinomycetes</taxon>
        <taxon>Kitasatosporales</taxon>
        <taxon>Streptomycetaceae</taxon>
        <taxon>Streptomyces</taxon>
    </lineage>
</organism>
<dbReference type="InterPro" id="IPR000873">
    <property type="entry name" value="AMP-dep_synth/lig_dom"/>
</dbReference>
<dbReference type="Gene3D" id="1.10.1200.10">
    <property type="entry name" value="ACP-like"/>
    <property type="match status" value="1"/>
</dbReference>
<dbReference type="FunFam" id="3.40.50.980:FF:000001">
    <property type="entry name" value="Non-ribosomal peptide synthetase"/>
    <property type="match status" value="1"/>
</dbReference>
<dbReference type="Proteomes" id="UP000297948">
    <property type="component" value="Unassembled WGS sequence"/>
</dbReference>
<dbReference type="Gene3D" id="3.30.300.30">
    <property type="match status" value="1"/>
</dbReference>
<dbReference type="InterPro" id="IPR020845">
    <property type="entry name" value="AMP-binding_CS"/>
</dbReference>
<dbReference type="Pfam" id="PF00668">
    <property type="entry name" value="Condensation"/>
    <property type="match status" value="2"/>
</dbReference>
<dbReference type="GO" id="GO:0005829">
    <property type="term" value="C:cytosol"/>
    <property type="evidence" value="ECO:0007669"/>
    <property type="project" value="TreeGrafter"/>
</dbReference>
<dbReference type="Gene3D" id="3.30.559.30">
    <property type="entry name" value="Nonribosomal peptide synthetase, condensation domain"/>
    <property type="match status" value="2"/>
</dbReference>
<dbReference type="Pfam" id="PF00550">
    <property type="entry name" value="PP-binding"/>
    <property type="match status" value="1"/>
</dbReference>
<dbReference type="EMBL" id="SRID01000446">
    <property type="protein sequence ID" value="TGA90326.1"/>
    <property type="molecule type" value="Genomic_DNA"/>
</dbReference>
<accession>A0A4Z0G3F0</accession>
<protein>
    <submittedName>
        <fullName evidence="6">Amino acid adenylation domain-containing protein</fullName>
    </submittedName>
</protein>
<dbReference type="GO" id="GO:0044550">
    <property type="term" value="P:secondary metabolite biosynthetic process"/>
    <property type="evidence" value="ECO:0007669"/>
    <property type="project" value="UniProtKB-ARBA"/>
</dbReference>
<name>A0A4Z0G3F0_9ACTN</name>
<dbReference type="InterPro" id="IPR010071">
    <property type="entry name" value="AA_adenyl_dom"/>
</dbReference>
<comment type="cofactor">
    <cofactor evidence="1">
        <name>pantetheine 4'-phosphate</name>
        <dbReference type="ChEBI" id="CHEBI:47942"/>
    </cofactor>
</comment>
<dbReference type="InterPro" id="IPR042099">
    <property type="entry name" value="ANL_N_sf"/>
</dbReference>
<dbReference type="PROSITE" id="PS00455">
    <property type="entry name" value="AMP_BINDING"/>
    <property type="match status" value="1"/>
</dbReference>
<dbReference type="FunFam" id="3.40.50.12780:FF:000012">
    <property type="entry name" value="Non-ribosomal peptide synthetase"/>
    <property type="match status" value="1"/>
</dbReference>
<dbReference type="InterPro" id="IPR006162">
    <property type="entry name" value="Ppantetheine_attach_site"/>
</dbReference>
<evidence type="ECO:0000256" key="4">
    <source>
        <dbReference type="ARBA" id="ARBA00022553"/>
    </source>
</evidence>
<dbReference type="InterPro" id="IPR001242">
    <property type="entry name" value="Condensation_dom"/>
</dbReference>
<dbReference type="Gene3D" id="2.30.38.10">
    <property type="entry name" value="Luciferase, Domain 3"/>
    <property type="match status" value="1"/>
</dbReference>
<dbReference type="GO" id="GO:0008610">
    <property type="term" value="P:lipid biosynthetic process"/>
    <property type="evidence" value="ECO:0007669"/>
    <property type="project" value="UniProtKB-ARBA"/>
</dbReference>
<proteinExistence type="inferred from homology"/>
<dbReference type="FunFam" id="3.40.50.980:FF:000002">
    <property type="entry name" value="Enterobactin synthetase component F"/>
    <property type="match status" value="1"/>
</dbReference>
<dbReference type="GO" id="GO:0072330">
    <property type="term" value="P:monocarboxylic acid biosynthetic process"/>
    <property type="evidence" value="ECO:0007669"/>
    <property type="project" value="UniProtKB-ARBA"/>
</dbReference>
<dbReference type="SUPFAM" id="SSF56801">
    <property type="entry name" value="Acetyl-CoA synthetase-like"/>
    <property type="match status" value="2"/>
</dbReference>
<evidence type="ECO:0000313" key="6">
    <source>
        <dbReference type="EMBL" id="TGA90326.1"/>
    </source>
</evidence>
<dbReference type="PANTHER" id="PTHR45527">
    <property type="entry name" value="NONRIBOSOMAL PEPTIDE SYNTHETASE"/>
    <property type="match status" value="1"/>
</dbReference>
<dbReference type="Gene3D" id="3.40.50.12780">
    <property type="entry name" value="N-terminal domain of ligase-like"/>
    <property type="match status" value="1"/>
</dbReference>
<evidence type="ECO:0000256" key="2">
    <source>
        <dbReference type="ARBA" id="ARBA00006432"/>
    </source>
</evidence>
<dbReference type="InterPro" id="IPR009081">
    <property type="entry name" value="PP-bd_ACP"/>
</dbReference>
<dbReference type="GO" id="GO:0003824">
    <property type="term" value="F:catalytic activity"/>
    <property type="evidence" value="ECO:0007669"/>
    <property type="project" value="InterPro"/>
</dbReference>
<gene>
    <name evidence="6" type="ORF">E4099_28795</name>
</gene>
<dbReference type="Pfam" id="PF13193">
    <property type="entry name" value="AMP-binding_C"/>
    <property type="match status" value="1"/>
</dbReference>
<keyword evidence="4" id="KW-0597">Phosphoprotein</keyword>
<dbReference type="GO" id="GO:0031177">
    <property type="term" value="F:phosphopantetheine binding"/>
    <property type="evidence" value="ECO:0007669"/>
    <property type="project" value="InterPro"/>
</dbReference>
<dbReference type="CDD" id="cd17643">
    <property type="entry name" value="A_NRPS_Cytc1-like"/>
    <property type="match status" value="1"/>
</dbReference>
<dbReference type="FunFam" id="3.30.300.30:FF:000010">
    <property type="entry name" value="Enterobactin synthetase component F"/>
    <property type="match status" value="1"/>
</dbReference>
<dbReference type="InterPro" id="IPR023213">
    <property type="entry name" value="CAT-like_dom_sf"/>
</dbReference>
<dbReference type="InterPro" id="IPR036736">
    <property type="entry name" value="ACP-like_sf"/>
</dbReference>
<dbReference type="FunFam" id="1.10.1200.10:FF:000016">
    <property type="entry name" value="Non-ribosomal peptide synthase"/>
    <property type="match status" value="1"/>
</dbReference>
<dbReference type="NCBIfam" id="TIGR01733">
    <property type="entry name" value="AA-adenyl-dom"/>
    <property type="match status" value="1"/>
</dbReference>
<evidence type="ECO:0000256" key="1">
    <source>
        <dbReference type="ARBA" id="ARBA00001957"/>
    </source>
</evidence>
<dbReference type="SUPFAM" id="SSF47336">
    <property type="entry name" value="ACP-like"/>
    <property type="match status" value="1"/>
</dbReference>
<keyword evidence="7" id="KW-1185">Reference proteome</keyword>